<evidence type="ECO:0000313" key="4">
    <source>
        <dbReference type="Proteomes" id="UP000467322"/>
    </source>
</evidence>
<name>A0A845M670_9RHOB</name>
<organism evidence="3 4">
    <name type="scientific">Maritimibacter harenae</name>
    <dbReference type="NCBI Taxonomy" id="2606218"/>
    <lineage>
        <taxon>Bacteria</taxon>
        <taxon>Pseudomonadati</taxon>
        <taxon>Pseudomonadota</taxon>
        <taxon>Alphaproteobacteria</taxon>
        <taxon>Rhodobacterales</taxon>
        <taxon>Roseobacteraceae</taxon>
        <taxon>Maritimibacter</taxon>
    </lineage>
</organism>
<dbReference type="Proteomes" id="UP000467322">
    <property type="component" value="Unassembled WGS sequence"/>
</dbReference>
<protein>
    <submittedName>
        <fullName evidence="3">SH3 domain-containing protein</fullName>
    </submittedName>
</protein>
<gene>
    <name evidence="3" type="ORF">GQE99_18770</name>
</gene>
<evidence type="ECO:0000313" key="3">
    <source>
        <dbReference type="EMBL" id="MZR15066.1"/>
    </source>
</evidence>
<proteinExistence type="predicted"/>
<reference evidence="3 4" key="1">
    <citation type="submission" date="2019-12" db="EMBL/GenBank/DDBJ databases">
        <title>Maritimibacter sp. nov. sp. isolated from sea sand.</title>
        <authorList>
            <person name="Kim J."/>
            <person name="Jeong S.E."/>
            <person name="Jung H.S."/>
            <person name="Jeon C.O."/>
        </authorList>
    </citation>
    <scope>NUCLEOTIDE SEQUENCE [LARGE SCALE GENOMIC DNA]</scope>
    <source>
        <strain evidence="3 4">DP07</strain>
    </source>
</reference>
<evidence type="ECO:0000256" key="1">
    <source>
        <dbReference type="SAM" id="MobiDB-lite"/>
    </source>
</evidence>
<dbReference type="InterPro" id="IPR003646">
    <property type="entry name" value="SH3-like_bac-type"/>
</dbReference>
<feature type="region of interest" description="Disordered" evidence="1">
    <location>
        <begin position="63"/>
        <end position="99"/>
    </location>
</feature>
<sequence>MQLVRLSLFTIVGLVAAMAWFGRDTGVPDQPIGRATPLVSDNLMATFTGAIDDNGRDERLARALASDSSPETATLVTFEPETESEPAPEIAPEPAVASGSEAKLTLAAAEAEPQAPAPAPDYLVVTGSYVNMRGGPTTNEGVIATLSAGTRVEDLGAAKDGWREVRLTGSGERGFMAARFLAPEAP</sequence>
<accession>A0A845M670</accession>
<comment type="caution">
    <text evidence="3">The sequence shown here is derived from an EMBL/GenBank/DDBJ whole genome shotgun (WGS) entry which is preliminary data.</text>
</comment>
<keyword evidence="4" id="KW-1185">Reference proteome</keyword>
<dbReference type="Gene3D" id="2.30.30.40">
    <property type="entry name" value="SH3 Domains"/>
    <property type="match status" value="1"/>
</dbReference>
<feature type="compositionally biased region" description="Polar residues" evidence="1">
    <location>
        <begin position="66"/>
        <end position="75"/>
    </location>
</feature>
<feature type="domain" description="SH3b" evidence="2">
    <location>
        <begin position="120"/>
        <end position="185"/>
    </location>
</feature>
<evidence type="ECO:0000259" key="2">
    <source>
        <dbReference type="PROSITE" id="PS51781"/>
    </source>
</evidence>
<dbReference type="Pfam" id="PF08239">
    <property type="entry name" value="SH3_3"/>
    <property type="match status" value="1"/>
</dbReference>
<dbReference type="PROSITE" id="PS51781">
    <property type="entry name" value="SH3B"/>
    <property type="match status" value="1"/>
</dbReference>
<dbReference type="SMART" id="SM00287">
    <property type="entry name" value="SH3b"/>
    <property type="match status" value="1"/>
</dbReference>
<dbReference type="EMBL" id="WTUX01000022">
    <property type="protein sequence ID" value="MZR15066.1"/>
    <property type="molecule type" value="Genomic_DNA"/>
</dbReference>
<feature type="compositionally biased region" description="Low complexity" evidence="1">
    <location>
        <begin position="87"/>
        <end position="99"/>
    </location>
</feature>
<dbReference type="RefSeq" id="WP_161353451.1">
    <property type="nucleotide sequence ID" value="NZ_WTUX01000022.1"/>
</dbReference>
<dbReference type="AlphaFoldDB" id="A0A845M670"/>